<keyword evidence="2" id="KW-0805">Transcription regulation</keyword>
<dbReference type="GO" id="GO:0006352">
    <property type="term" value="P:DNA-templated transcription initiation"/>
    <property type="evidence" value="ECO:0007669"/>
    <property type="project" value="InterPro"/>
</dbReference>
<dbReference type="SUPFAM" id="SSF88946">
    <property type="entry name" value="Sigma2 domain of RNA polymerase sigma factors"/>
    <property type="match status" value="1"/>
</dbReference>
<dbReference type="CDD" id="cd06171">
    <property type="entry name" value="Sigma70_r4"/>
    <property type="match status" value="1"/>
</dbReference>
<organism evidence="9 10">
    <name type="scientific">Enhygromyxa salina</name>
    <dbReference type="NCBI Taxonomy" id="215803"/>
    <lineage>
        <taxon>Bacteria</taxon>
        <taxon>Pseudomonadati</taxon>
        <taxon>Myxococcota</taxon>
        <taxon>Polyangia</taxon>
        <taxon>Nannocystales</taxon>
        <taxon>Nannocystaceae</taxon>
        <taxon>Enhygromyxa</taxon>
    </lineage>
</organism>
<dbReference type="InterPro" id="IPR007630">
    <property type="entry name" value="RNA_pol_sigma70_r4"/>
</dbReference>
<evidence type="ECO:0000256" key="4">
    <source>
        <dbReference type="ARBA" id="ARBA00023125"/>
    </source>
</evidence>
<dbReference type="InterPro" id="IPR014284">
    <property type="entry name" value="RNA_pol_sigma-70_dom"/>
</dbReference>
<evidence type="ECO:0000313" key="10">
    <source>
        <dbReference type="Proteomes" id="UP000031599"/>
    </source>
</evidence>
<feature type="domain" description="RNA polymerase sigma-70 region 4" evidence="8">
    <location>
        <begin position="91"/>
        <end position="140"/>
    </location>
</feature>
<evidence type="ECO:0000256" key="2">
    <source>
        <dbReference type="ARBA" id="ARBA00023015"/>
    </source>
</evidence>
<dbReference type="Gene3D" id="1.10.10.10">
    <property type="entry name" value="Winged helix-like DNA-binding domain superfamily/Winged helix DNA-binding domain"/>
    <property type="match status" value="1"/>
</dbReference>
<evidence type="ECO:0000256" key="3">
    <source>
        <dbReference type="ARBA" id="ARBA00023082"/>
    </source>
</evidence>
<comment type="similarity">
    <text evidence="1">Belongs to the sigma-70 factor family. ECF subfamily.</text>
</comment>
<dbReference type="InterPro" id="IPR013325">
    <property type="entry name" value="RNA_pol_sigma_r2"/>
</dbReference>
<evidence type="ECO:0000259" key="7">
    <source>
        <dbReference type="Pfam" id="PF04542"/>
    </source>
</evidence>
<dbReference type="Gene3D" id="1.10.1740.10">
    <property type="match status" value="1"/>
</dbReference>
<dbReference type="PANTHER" id="PTHR43133">
    <property type="entry name" value="RNA POLYMERASE ECF-TYPE SIGMA FACTO"/>
    <property type="match status" value="1"/>
</dbReference>
<evidence type="ECO:0000256" key="5">
    <source>
        <dbReference type="ARBA" id="ARBA00023163"/>
    </source>
</evidence>
<dbReference type="GO" id="GO:0016987">
    <property type="term" value="F:sigma factor activity"/>
    <property type="evidence" value="ECO:0007669"/>
    <property type="project" value="UniProtKB-KW"/>
</dbReference>
<gene>
    <name evidence="9" type="ORF">DB30_05407</name>
</gene>
<evidence type="ECO:0000313" key="9">
    <source>
        <dbReference type="EMBL" id="KIG15659.1"/>
    </source>
</evidence>
<dbReference type="NCBIfam" id="TIGR02937">
    <property type="entry name" value="sigma70-ECF"/>
    <property type="match status" value="1"/>
</dbReference>
<accession>A0A0C1ZDB3</accession>
<reference evidence="9 10" key="1">
    <citation type="submission" date="2014-12" db="EMBL/GenBank/DDBJ databases">
        <title>Genome assembly of Enhygromyxa salina DSM 15201.</title>
        <authorList>
            <person name="Sharma G."/>
            <person name="Subramanian S."/>
        </authorList>
    </citation>
    <scope>NUCLEOTIDE SEQUENCE [LARGE SCALE GENOMIC DNA]</scope>
    <source>
        <strain evidence="9 10">DSM 15201</strain>
    </source>
</reference>
<dbReference type="InterPro" id="IPR013324">
    <property type="entry name" value="RNA_pol_sigma_r3/r4-like"/>
</dbReference>
<dbReference type="PANTHER" id="PTHR43133:SF62">
    <property type="entry name" value="RNA POLYMERASE SIGMA FACTOR SIGZ"/>
    <property type="match status" value="1"/>
</dbReference>
<dbReference type="SUPFAM" id="SSF88659">
    <property type="entry name" value="Sigma3 and sigma4 domains of RNA polymerase sigma factors"/>
    <property type="match status" value="1"/>
</dbReference>
<dbReference type="AlphaFoldDB" id="A0A0C1ZDB3"/>
<dbReference type="Pfam" id="PF04545">
    <property type="entry name" value="Sigma70_r4"/>
    <property type="match status" value="1"/>
</dbReference>
<proteinExistence type="inferred from homology"/>
<keyword evidence="3" id="KW-0731">Sigma factor</keyword>
<dbReference type="InterPro" id="IPR036388">
    <property type="entry name" value="WH-like_DNA-bd_sf"/>
</dbReference>
<comment type="caution">
    <text evidence="9">The sequence shown here is derived from an EMBL/GenBank/DDBJ whole genome shotgun (WGS) entry which is preliminary data.</text>
</comment>
<evidence type="ECO:0000259" key="8">
    <source>
        <dbReference type="Pfam" id="PF04545"/>
    </source>
</evidence>
<evidence type="ECO:0000256" key="6">
    <source>
        <dbReference type="SAM" id="MobiDB-lite"/>
    </source>
</evidence>
<dbReference type="Proteomes" id="UP000031599">
    <property type="component" value="Unassembled WGS sequence"/>
</dbReference>
<keyword evidence="4" id="KW-0238">DNA-binding</keyword>
<feature type="region of interest" description="Disordered" evidence="6">
    <location>
        <begin position="56"/>
        <end position="77"/>
    </location>
</feature>
<dbReference type="GO" id="GO:0003677">
    <property type="term" value="F:DNA binding"/>
    <property type="evidence" value="ECO:0007669"/>
    <property type="project" value="UniProtKB-KW"/>
</dbReference>
<dbReference type="EMBL" id="JMCC02000049">
    <property type="protein sequence ID" value="KIG15659.1"/>
    <property type="molecule type" value="Genomic_DNA"/>
</dbReference>
<keyword evidence="5" id="KW-0804">Transcription</keyword>
<dbReference type="InterPro" id="IPR007627">
    <property type="entry name" value="RNA_pol_sigma70_r2"/>
</dbReference>
<name>A0A0C1ZDB3_9BACT</name>
<dbReference type="InterPro" id="IPR039425">
    <property type="entry name" value="RNA_pol_sigma-70-like"/>
</dbReference>
<evidence type="ECO:0000256" key="1">
    <source>
        <dbReference type="ARBA" id="ARBA00010641"/>
    </source>
</evidence>
<feature type="domain" description="RNA polymerase sigma-70 region 2" evidence="7">
    <location>
        <begin position="2"/>
        <end position="58"/>
    </location>
</feature>
<protein>
    <submittedName>
        <fullName evidence="9">RNA polymerase sigma-70 factor</fullName>
    </submittedName>
</protein>
<dbReference type="Pfam" id="PF04542">
    <property type="entry name" value="Sigma70_r2"/>
    <property type="match status" value="1"/>
</dbReference>
<sequence>MWSIARRFAPDASGEAAKEIFVELWKHAGRYDPRAGSEPAFITTIARRCVIDRLRSAKPRPKLKPSPDSLASSEQHTASERCVEAAIAAGVLATLDPRQRRILSLAVGQGMTHEEIASTTATELGTVKSLVRRALIAVRKRVLQQEDARP</sequence>